<organism evidence="3 4">
    <name type="scientific">Nocardioides guangzhouensis</name>
    <dbReference type="NCBI Taxonomy" id="2497878"/>
    <lineage>
        <taxon>Bacteria</taxon>
        <taxon>Bacillati</taxon>
        <taxon>Actinomycetota</taxon>
        <taxon>Actinomycetes</taxon>
        <taxon>Propionibacteriales</taxon>
        <taxon>Nocardioidaceae</taxon>
        <taxon>Nocardioides</taxon>
    </lineage>
</organism>
<feature type="transmembrane region" description="Helical" evidence="1">
    <location>
        <begin position="12"/>
        <end position="38"/>
    </location>
</feature>
<dbReference type="AlphaFoldDB" id="A0A4Q4ZCB1"/>
<dbReference type="Proteomes" id="UP000295198">
    <property type="component" value="Unassembled WGS sequence"/>
</dbReference>
<accession>A0A4Q4ZCB1</accession>
<keyword evidence="1" id="KW-0812">Transmembrane</keyword>
<feature type="domain" description="TadE-like" evidence="2">
    <location>
        <begin position="10"/>
        <end position="52"/>
    </location>
</feature>
<evidence type="ECO:0000313" key="3">
    <source>
        <dbReference type="EMBL" id="RYP85680.1"/>
    </source>
</evidence>
<evidence type="ECO:0000259" key="2">
    <source>
        <dbReference type="Pfam" id="PF07811"/>
    </source>
</evidence>
<keyword evidence="1" id="KW-1133">Transmembrane helix</keyword>
<keyword evidence="1" id="KW-0472">Membrane</keyword>
<protein>
    <submittedName>
        <fullName evidence="3">Pilus assembly protein</fullName>
    </submittedName>
</protein>
<name>A0A4Q4ZCB1_9ACTN</name>
<evidence type="ECO:0000313" key="4">
    <source>
        <dbReference type="Proteomes" id="UP000295198"/>
    </source>
</evidence>
<dbReference type="Pfam" id="PF07811">
    <property type="entry name" value="TadE"/>
    <property type="match status" value="1"/>
</dbReference>
<gene>
    <name evidence="3" type="ORF">EKO23_11795</name>
</gene>
<evidence type="ECO:0000256" key="1">
    <source>
        <dbReference type="SAM" id="Phobius"/>
    </source>
</evidence>
<dbReference type="EMBL" id="SDKM01000015">
    <property type="protein sequence ID" value="RYP85680.1"/>
    <property type="molecule type" value="Genomic_DNA"/>
</dbReference>
<reference evidence="3 4" key="1">
    <citation type="submission" date="2019-01" db="EMBL/GenBank/DDBJ databases">
        <title>Nocardioides guangzhouensis sp. nov., an actinobacterium isolated from soil.</title>
        <authorList>
            <person name="Fu Y."/>
            <person name="Cai Y."/>
            <person name="Lin Z."/>
            <person name="Chen P."/>
        </authorList>
    </citation>
    <scope>NUCLEOTIDE SEQUENCE [LARGE SCALE GENOMIC DNA]</scope>
    <source>
        <strain evidence="3 4">130</strain>
    </source>
</reference>
<sequence>MRRRHRDEDGSAVIEFALIFPIFAAIVMGIIQFGWYFFTAESTNTAAREVARRVVVGDCWGGQDDLATDFAPQMTGSVGLSTAPSGLSVGDNITVTVTSDAELLSLIPGVPATVTRAYTAHMEVDEQSDAADDACLAP</sequence>
<dbReference type="OrthoDB" id="5190946at2"/>
<proteinExistence type="predicted"/>
<dbReference type="InterPro" id="IPR012495">
    <property type="entry name" value="TadE-like_dom"/>
</dbReference>
<keyword evidence="4" id="KW-1185">Reference proteome</keyword>
<dbReference type="RefSeq" id="WP_134717466.1">
    <property type="nucleotide sequence ID" value="NZ_SDKM01000015.1"/>
</dbReference>
<comment type="caution">
    <text evidence="3">The sequence shown here is derived from an EMBL/GenBank/DDBJ whole genome shotgun (WGS) entry which is preliminary data.</text>
</comment>